<dbReference type="OrthoDB" id="7875768at2"/>
<evidence type="ECO:0000313" key="3">
    <source>
        <dbReference type="Proteomes" id="UP000243507"/>
    </source>
</evidence>
<sequence length="312" mass="32724">MSEPGTNAQIEDVLTSIRRLVSQDAASQPTGAIHRAAPAPRPEKAAEPDAALLLTPAQRIEAPLVRDVAEASERAPAAPPKSEVLILRPAPDLGEELSRLETTIAEMEAAVVASDGEFEPEQGDPFEPEGAAPLEELPEQFDATVFTPQAEDHAEAVPSAEALQDLNDKVLEQVAAEVTEALAPAVVPDAEAELAAWEADLTAEVAAVDVAPEPGVWPGLTEARMVAAVSPATAQGAAEAGFNSTRGHTGAETEAASAALSAVPPMNEAELRALIAEIVRQELQGTLGERITRNVRKLVRREIHRALGSEES</sequence>
<protein>
    <submittedName>
        <fullName evidence="2">Uncharacterized protein</fullName>
    </submittedName>
</protein>
<accession>A0A2A4CUD0</accession>
<evidence type="ECO:0000313" key="2">
    <source>
        <dbReference type="EMBL" id="PCD77872.1"/>
    </source>
</evidence>
<dbReference type="AlphaFoldDB" id="A0A2A4CUD0"/>
<reference evidence="2 3" key="1">
    <citation type="submission" date="2017-09" db="EMBL/GenBank/DDBJ databases">
        <title>A multilocus sequence analysis scheme for characterization of bacteria in the genus Thioclava.</title>
        <authorList>
            <person name="Liu Y."/>
            <person name="Shao Z."/>
        </authorList>
    </citation>
    <scope>NUCLEOTIDE SEQUENCE [LARGE SCALE GENOMIC DNA]</scope>
    <source>
        <strain evidence="2 3">CAU 1312</strain>
    </source>
</reference>
<gene>
    <name evidence="2" type="ORF">CLN94_00700</name>
</gene>
<feature type="region of interest" description="Disordered" evidence="1">
    <location>
        <begin position="22"/>
        <end position="48"/>
    </location>
</feature>
<dbReference type="RefSeq" id="WP_096429994.1">
    <property type="nucleotide sequence ID" value="NZ_NTJD01000001.1"/>
</dbReference>
<evidence type="ECO:0000256" key="1">
    <source>
        <dbReference type="SAM" id="MobiDB-lite"/>
    </source>
</evidence>
<organism evidence="2 3">
    <name type="scientific">Pseudothioclava arenosa</name>
    <dbReference type="NCBI Taxonomy" id="1795308"/>
    <lineage>
        <taxon>Bacteria</taxon>
        <taxon>Pseudomonadati</taxon>
        <taxon>Pseudomonadota</taxon>
        <taxon>Alphaproteobacteria</taxon>
        <taxon>Rhodobacterales</taxon>
        <taxon>Paracoccaceae</taxon>
        <taxon>Pseudothioclava</taxon>
    </lineage>
</organism>
<keyword evidence="3" id="KW-1185">Reference proteome</keyword>
<dbReference type="Proteomes" id="UP000243507">
    <property type="component" value="Unassembled WGS sequence"/>
</dbReference>
<comment type="caution">
    <text evidence="2">The sequence shown here is derived from an EMBL/GenBank/DDBJ whole genome shotgun (WGS) entry which is preliminary data.</text>
</comment>
<dbReference type="EMBL" id="NTJD01000001">
    <property type="protein sequence ID" value="PCD77872.1"/>
    <property type="molecule type" value="Genomic_DNA"/>
</dbReference>
<proteinExistence type="predicted"/>
<name>A0A2A4CUD0_9RHOB</name>